<proteinExistence type="predicted"/>
<dbReference type="PATRIC" id="fig|1254439.12.peg.1170"/>
<sequence length="39" mass="4404">MRDDSGAAFRVTRRRARHRARIRSHGDRLVGSDVVDGVV</sequence>
<gene>
    <name evidence="1" type="ORF">D805_1178</name>
</gene>
<protein>
    <submittedName>
        <fullName evidence="1">Uncharacterized protein</fullName>
    </submittedName>
</protein>
<organism evidence="1 2">
    <name type="scientific">Bifidobacterium thermophilum RBL67</name>
    <dbReference type="NCBI Taxonomy" id="1254439"/>
    <lineage>
        <taxon>Bacteria</taxon>
        <taxon>Bacillati</taxon>
        <taxon>Actinomycetota</taxon>
        <taxon>Actinomycetes</taxon>
        <taxon>Bifidobacteriales</taxon>
        <taxon>Bifidobacteriaceae</taxon>
        <taxon>Bifidobacterium</taxon>
    </lineage>
</organism>
<dbReference type="HOGENOM" id="CLU_3305538_0_0_11"/>
<dbReference type="EMBL" id="CP004346">
    <property type="protein sequence ID" value="AGH41445.1"/>
    <property type="molecule type" value="Genomic_DNA"/>
</dbReference>
<evidence type="ECO:0000313" key="1">
    <source>
        <dbReference type="EMBL" id="AGH41445.1"/>
    </source>
</evidence>
<name>M4RD80_9BIFI</name>
<dbReference type="AlphaFoldDB" id="M4RD80"/>
<reference evidence="1 2" key="1">
    <citation type="journal article" date="2013" name="Genome Announc.">
        <title>Complete Genome Sequence of the Probiotic Bifidobacterium thermophilum Strain RBL67.</title>
        <authorList>
            <person name="Jans C."/>
            <person name="Lacroix C."/>
            <person name="Follador R."/>
            <person name="Stevens M.J."/>
        </authorList>
    </citation>
    <scope>NUCLEOTIDE SEQUENCE [LARGE SCALE GENOMIC DNA]</scope>
    <source>
        <strain evidence="1 2">RBL67</strain>
    </source>
</reference>
<dbReference type="Proteomes" id="UP000011835">
    <property type="component" value="Chromosome"/>
</dbReference>
<evidence type="ECO:0000313" key="2">
    <source>
        <dbReference type="Proteomes" id="UP000011835"/>
    </source>
</evidence>
<accession>M4RD80</accession>
<dbReference type="KEGG" id="btp:D805_1178"/>
<keyword evidence="2" id="KW-1185">Reference proteome</keyword>